<dbReference type="PANTHER" id="PTHR34187">
    <property type="entry name" value="FGR18P"/>
    <property type="match status" value="1"/>
</dbReference>
<dbReference type="AlphaFoldDB" id="A0A0D7BN37"/>
<keyword evidence="1" id="KW-0472">Membrane</keyword>
<feature type="transmembrane region" description="Helical" evidence="1">
    <location>
        <begin position="105"/>
        <end position="123"/>
    </location>
</feature>
<evidence type="ECO:0008006" key="4">
    <source>
        <dbReference type="Google" id="ProtNLM"/>
    </source>
</evidence>
<dbReference type="EMBL" id="KN880449">
    <property type="protein sequence ID" value="KIY71867.1"/>
    <property type="molecule type" value="Genomic_DNA"/>
</dbReference>
<feature type="transmembrane region" description="Helical" evidence="1">
    <location>
        <begin position="27"/>
        <end position="46"/>
    </location>
</feature>
<name>A0A0D7BN37_9AGAR</name>
<evidence type="ECO:0000313" key="2">
    <source>
        <dbReference type="EMBL" id="KIY71867.1"/>
    </source>
</evidence>
<evidence type="ECO:0000256" key="1">
    <source>
        <dbReference type="SAM" id="Phobius"/>
    </source>
</evidence>
<keyword evidence="3" id="KW-1185">Reference proteome</keyword>
<keyword evidence="1" id="KW-1133">Transmembrane helix</keyword>
<gene>
    <name evidence="2" type="ORF">CYLTODRAFT_345049</name>
</gene>
<feature type="transmembrane region" description="Helical" evidence="1">
    <location>
        <begin position="66"/>
        <end position="85"/>
    </location>
</feature>
<sequence>MDRILGVSNVANTASNARDFCMLERNILSHVKLALLLSVLSSSFLLQTRLVPESDTESNKYGLPLSILQFVASILVLAAGVWDYLGGCQDLMRQTSFLNAPRAHLAIMTVVLAIVFVTCIILLDLDS</sequence>
<accession>A0A0D7BN37</accession>
<reference evidence="2 3" key="1">
    <citation type="journal article" date="2015" name="Fungal Genet. Biol.">
        <title>Evolution of novel wood decay mechanisms in Agaricales revealed by the genome sequences of Fistulina hepatica and Cylindrobasidium torrendii.</title>
        <authorList>
            <person name="Floudas D."/>
            <person name="Held B.W."/>
            <person name="Riley R."/>
            <person name="Nagy L.G."/>
            <person name="Koehler G."/>
            <person name="Ransdell A.S."/>
            <person name="Younus H."/>
            <person name="Chow J."/>
            <person name="Chiniquy J."/>
            <person name="Lipzen A."/>
            <person name="Tritt A."/>
            <person name="Sun H."/>
            <person name="Haridas S."/>
            <person name="LaButti K."/>
            <person name="Ohm R.A."/>
            <person name="Kues U."/>
            <person name="Blanchette R.A."/>
            <person name="Grigoriev I.V."/>
            <person name="Minto R.E."/>
            <person name="Hibbett D.S."/>
        </authorList>
    </citation>
    <scope>NUCLEOTIDE SEQUENCE [LARGE SCALE GENOMIC DNA]</scope>
    <source>
        <strain evidence="2 3">FP15055 ss-10</strain>
    </source>
</reference>
<dbReference type="InterPro" id="IPR052053">
    <property type="entry name" value="IM_YidH-like"/>
</dbReference>
<dbReference type="OrthoDB" id="5525680at2759"/>
<dbReference type="PANTHER" id="PTHR34187:SF3">
    <property type="entry name" value="DUF DOMAIN PROTEIN (AFU_ORTHOLOGUE AFUA_6G11150)"/>
    <property type="match status" value="1"/>
</dbReference>
<evidence type="ECO:0000313" key="3">
    <source>
        <dbReference type="Proteomes" id="UP000054007"/>
    </source>
</evidence>
<proteinExistence type="predicted"/>
<dbReference type="Proteomes" id="UP000054007">
    <property type="component" value="Unassembled WGS sequence"/>
</dbReference>
<organism evidence="2 3">
    <name type="scientific">Cylindrobasidium torrendii FP15055 ss-10</name>
    <dbReference type="NCBI Taxonomy" id="1314674"/>
    <lineage>
        <taxon>Eukaryota</taxon>
        <taxon>Fungi</taxon>
        <taxon>Dikarya</taxon>
        <taxon>Basidiomycota</taxon>
        <taxon>Agaricomycotina</taxon>
        <taxon>Agaricomycetes</taxon>
        <taxon>Agaricomycetidae</taxon>
        <taxon>Agaricales</taxon>
        <taxon>Marasmiineae</taxon>
        <taxon>Physalacriaceae</taxon>
        <taxon>Cylindrobasidium</taxon>
    </lineage>
</organism>
<protein>
    <recommendedName>
        <fullName evidence="4">DUF202 domain-containing protein</fullName>
    </recommendedName>
</protein>
<keyword evidence="1" id="KW-0812">Transmembrane</keyword>